<dbReference type="FunFam" id="3.90.400.10:FF:000001">
    <property type="entry name" value="Maltase A3, isoform A"/>
    <property type="match status" value="1"/>
</dbReference>
<name>A0A6I9WCX7_9HYME</name>
<dbReference type="PANTHER" id="PTHR10357">
    <property type="entry name" value="ALPHA-AMYLASE FAMILY MEMBER"/>
    <property type="match status" value="1"/>
</dbReference>
<evidence type="ECO:0000256" key="3">
    <source>
        <dbReference type="ARBA" id="ARBA00012741"/>
    </source>
</evidence>
<evidence type="ECO:0000256" key="6">
    <source>
        <dbReference type="SAM" id="SignalP"/>
    </source>
</evidence>
<accession>A0A6I9WCX7</accession>
<feature type="domain" description="Glycosyl hydrolase family 13 catalytic" evidence="7">
    <location>
        <begin position="34"/>
        <end position="421"/>
    </location>
</feature>
<dbReference type="AlphaFoldDB" id="A0A6I9WCX7"/>
<dbReference type="Gene3D" id="3.90.400.10">
    <property type="entry name" value="Oligo-1,6-glucosidase, Domain 2"/>
    <property type="match status" value="1"/>
</dbReference>
<keyword evidence="5" id="KW-0378">Hydrolase</keyword>
<keyword evidence="6" id="KW-0732">Signal</keyword>
<gene>
    <name evidence="9" type="primary">LOC105427037</name>
</gene>
<dbReference type="InterPro" id="IPR045857">
    <property type="entry name" value="O16G_dom_2"/>
</dbReference>
<evidence type="ECO:0000256" key="1">
    <source>
        <dbReference type="ARBA" id="ARBA00001657"/>
    </source>
</evidence>
<dbReference type="Proteomes" id="UP000504615">
    <property type="component" value="Unplaced"/>
</dbReference>
<dbReference type="EC" id="3.2.1.20" evidence="3"/>
<feature type="signal peptide" evidence="6">
    <location>
        <begin position="1"/>
        <end position="19"/>
    </location>
</feature>
<dbReference type="OrthoDB" id="1740265at2759"/>
<dbReference type="GO" id="GO:0005975">
    <property type="term" value="P:carbohydrate metabolic process"/>
    <property type="evidence" value="ECO:0007669"/>
    <property type="project" value="InterPro"/>
</dbReference>
<dbReference type="SMART" id="SM00642">
    <property type="entry name" value="Aamy"/>
    <property type="match status" value="1"/>
</dbReference>
<dbReference type="GO" id="GO:0004558">
    <property type="term" value="F:alpha-1,4-glucosidase activity"/>
    <property type="evidence" value="ECO:0007669"/>
    <property type="project" value="UniProtKB-EC"/>
</dbReference>
<dbReference type="GeneID" id="105427037"/>
<keyword evidence="8" id="KW-1185">Reference proteome</keyword>
<dbReference type="SUPFAM" id="SSF51445">
    <property type="entry name" value="(Trans)glycosidases"/>
    <property type="match status" value="1"/>
</dbReference>
<dbReference type="InterPro" id="IPR017853">
    <property type="entry name" value="GH"/>
</dbReference>
<dbReference type="KEGG" id="pbar:105427037"/>
<dbReference type="RefSeq" id="XP_011636870.1">
    <property type="nucleotide sequence ID" value="XM_011638568.2"/>
</dbReference>
<dbReference type="Pfam" id="PF00128">
    <property type="entry name" value="Alpha-amylase"/>
    <property type="match status" value="1"/>
</dbReference>
<evidence type="ECO:0000313" key="9">
    <source>
        <dbReference type="RefSeq" id="XP_011636870.1"/>
    </source>
</evidence>
<feature type="chain" id="PRO_5026856124" description="alpha-glucosidase" evidence="6">
    <location>
        <begin position="20"/>
        <end position="568"/>
    </location>
</feature>
<comment type="similarity">
    <text evidence="2">Belongs to the glycosyl hydrolase 13 family.</text>
</comment>
<dbReference type="PANTHER" id="PTHR10357:SF179">
    <property type="entry name" value="NEUTRAL AND BASIC AMINO ACID TRANSPORT PROTEIN RBAT"/>
    <property type="match status" value="1"/>
</dbReference>
<evidence type="ECO:0000313" key="8">
    <source>
        <dbReference type="Proteomes" id="UP000504615"/>
    </source>
</evidence>
<organism evidence="8 9">
    <name type="scientific">Pogonomyrmex barbatus</name>
    <name type="common">red harvester ant</name>
    <dbReference type="NCBI Taxonomy" id="144034"/>
    <lineage>
        <taxon>Eukaryota</taxon>
        <taxon>Metazoa</taxon>
        <taxon>Ecdysozoa</taxon>
        <taxon>Arthropoda</taxon>
        <taxon>Hexapoda</taxon>
        <taxon>Insecta</taxon>
        <taxon>Pterygota</taxon>
        <taxon>Neoptera</taxon>
        <taxon>Endopterygota</taxon>
        <taxon>Hymenoptera</taxon>
        <taxon>Apocrita</taxon>
        <taxon>Aculeata</taxon>
        <taxon>Formicoidea</taxon>
        <taxon>Formicidae</taxon>
        <taxon>Myrmicinae</taxon>
        <taxon>Pogonomyrmex</taxon>
    </lineage>
</organism>
<keyword evidence="5" id="KW-0326">Glycosidase</keyword>
<dbReference type="CDD" id="cd11328">
    <property type="entry name" value="AmyAc_maltase"/>
    <property type="match status" value="1"/>
</dbReference>
<reference evidence="9" key="1">
    <citation type="submission" date="2025-08" db="UniProtKB">
        <authorList>
            <consortium name="RefSeq"/>
        </authorList>
    </citation>
    <scope>IDENTIFICATION</scope>
</reference>
<dbReference type="InterPro" id="IPR006047">
    <property type="entry name" value="GH13_cat_dom"/>
</dbReference>
<evidence type="ECO:0000259" key="7">
    <source>
        <dbReference type="SMART" id="SM00642"/>
    </source>
</evidence>
<dbReference type="PROSITE" id="PS51257">
    <property type="entry name" value="PROKAR_LIPOPROTEIN"/>
    <property type="match status" value="1"/>
</dbReference>
<evidence type="ECO:0000256" key="2">
    <source>
        <dbReference type="ARBA" id="ARBA00008061"/>
    </source>
</evidence>
<dbReference type="Gene3D" id="3.20.20.80">
    <property type="entry name" value="Glycosidases"/>
    <property type="match status" value="1"/>
</dbReference>
<protein>
    <recommendedName>
        <fullName evidence="3">alpha-glucosidase</fullName>
        <ecNumber evidence="3">3.2.1.20</ecNumber>
    </recommendedName>
</protein>
<proteinExistence type="inferred from homology"/>
<keyword evidence="4" id="KW-0325">Glycoprotein</keyword>
<evidence type="ECO:0000256" key="4">
    <source>
        <dbReference type="ARBA" id="ARBA00023180"/>
    </source>
</evidence>
<sequence length="568" mass="65508">MSSITRLCVFLLFASSCFAKIHNKKWWNNTVFYQIYPRSLYDSDADGIGDLKGITSKLDYIAESGINAIWLSPIYSSPMVDFGYDISNFLEIDPTFGSLEDFKALLARAKELGLKVVLDLVPNHTSDKHIWFQKALEGNRKYKNYYIWADGKNKDGQTPPNNWISVFSDSAWTYVESQKQWYLHQFDYRQPDLNFRNPLVRAEMLKVLKFWLDLGIDGFRVDSTPFIYEDIFLRDEPRSYVDGATSRDYTYLDHIYTTDLIETYKLFGEWRKFIDLYAFTHNQDQKLLVMEAYTNLEHTIQYYDYDVLPFNFNFIINVNAQSSAQDFKREIDAWMNLMPSGEIANWVLGNHDNPRVASRFPDRLDQMTMLSMILPGMAVTYNGDEIGMVDKRDISWSDTKDPQACNAGQAQYMNVSRDPERTPFQWDATRNAGFSTANTTWLPVNQNYKKLNLAKQMTATKSHYKIYKSLALMHRTEPALTQGSYKSITTNNDTVLNIIRNNGYGRVVVLSINFDDNEKQVVNLSQEELPSKLIVKVASLNSKVKLGKLVDVDKISLPAKAAVVYTTI</sequence>
<evidence type="ECO:0000256" key="5">
    <source>
        <dbReference type="ARBA" id="ARBA00023295"/>
    </source>
</evidence>
<comment type="catalytic activity">
    <reaction evidence="1">
        <text>Hydrolysis of terminal, non-reducing (1-&gt;4)-linked alpha-D-glucose residues with release of alpha-D-glucose.</text>
        <dbReference type="EC" id="3.2.1.20"/>
    </reaction>
</comment>